<dbReference type="Proteomes" id="UP001157006">
    <property type="component" value="Chromosome 3"/>
</dbReference>
<dbReference type="AlphaFoldDB" id="A0AAV0ZXJ3"/>
<evidence type="ECO:0000256" key="1">
    <source>
        <dbReference type="SAM" id="Coils"/>
    </source>
</evidence>
<feature type="coiled-coil region" evidence="1">
    <location>
        <begin position="35"/>
        <end position="89"/>
    </location>
</feature>
<name>A0AAV0ZXJ3_VICFA</name>
<accession>A0AAV0ZXJ3</accession>
<gene>
    <name evidence="2" type="ORF">VFH_III037200</name>
</gene>
<dbReference type="EMBL" id="OX451738">
    <property type="protein sequence ID" value="CAI8602376.1"/>
    <property type="molecule type" value="Genomic_DNA"/>
</dbReference>
<keyword evidence="1" id="KW-0175">Coiled coil</keyword>
<reference evidence="2 3" key="1">
    <citation type="submission" date="2023-01" db="EMBL/GenBank/DDBJ databases">
        <authorList>
            <person name="Kreplak J."/>
        </authorList>
    </citation>
    <scope>NUCLEOTIDE SEQUENCE [LARGE SCALE GENOMIC DNA]</scope>
</reference>
<proteinExistence type="predicted"/>
<evidence type="ECO:0000313" key="2">
    <source>
        <dbReference type="EMBL" id="CAI8602376.1"/>
    </source>
</evidence>
<protein>
    <submittedName>
        <fullName evidence="2">Uncharacterized protein</fullName>
    </submittedName>
</protein>
<evidence type="ECO:0000313" key="3">
    <source>
        <dbReference type="Proteomes" id="UP001157006"/>
    </source>
</evidence>
<organism evidence="2 3">
    <name type="scientific">Vicia faba</name>
    <name type="common">Broad bean</name>
    <name type="synonym">Faba vulgaris</name>
    <dbReference type="NCBI Taxonomy" id="3906"/>
    <lineage>
        <taxon>Eukaryota</taxon>
        <taxon>Viridiplantae</taxon>
        <taxon>Streptophyta</taxon>
        <taxon>Embryophyta</taxon>
        <taxon>Tracheophyta</taxon>
        <taxon>Spermatophyta</taxon>
        <taxon>Magnoliopsida</taxon>
        <taxon>eudicotyledons</taxon>
        <taxon>Gunneridae</taxon>
        <taxon>Pentapetalae</taxon>
        <taxon>rosids</taxon>
        <taxon>fabids</taxon>
        <taxon>Fabales</taxon>
        <taxon>Fabaceae</taxon>
        <taxon>Papilionoideae</taxon>
        <taxon>50 kb inversion clade</taxon>
        <taxon>NPAAA clade</taxon>
        <taxon>Hologalegina</taxon>
        <taxon>IRL clade</taxon>
        <taxon>Fabeae</taxon>
        <taxon>Vicia</taxon>
    </lineage>
</organism>
<keyword evidence="3" id="KW-1185">Reference proteome</keyword>
<sequence>MLIFLRWGQKNWQIEVNGTPMYRLLRKLKRLQPCLRALNRKVTNEVKKIHEYRDQVTQAQQKLNRDLFNTDLMQEVRLLYEKLMQANEEEDIILRQISKVDWINLEDANNAYFHAIIIGRNKMNGIHNLMDINGNNITDSKGMEQETLKFYKELIGTSTQSLRHVDVEVLRKGKQLQENSRNSLISLITEKEVK</sequence>